<evidence type="ECO:0000256" key="3">
    <source>
        <dbReference type="ARBA" id="ARBA00012668"/>
    </source>
</evidence>
<dbReference type="GO" id="GO:0006879">
    <property type="term" value="P:intracellular iron ion homeostasis"/>
    <property type="evidence" value="ECO:0007669"/>
    <property type="project" value="TreeGrafter"/>
</dbReference>
<comment type="similarity">
    <text evidence="2">Belongs to the ferric reductase (FRE) family.</text>
</comment>
<dbReference type="PANTHER" id="PTHR32361:SF9">
    <property type="entry name" value="FERRIC REDUCTASE TRANSMEMBRANE COMPONENT 3-RELATED"/>
    <property type="match status" value="1"/>
</dbReference>
<feature type="transmembrane region" description="Helical" evidence="15">
    <location>
        <begin position="97"/>
        <end position="115"/>
    </location>
</feature>
<evidence type="ECO:0000256" key="4">
    <source>
        <dbReference type="ARBA" id="ARBA00022448"/>
    </source>
</evidence>
<feature type="region of interest" description="Disordered" evidence="14">
    <location>
        <begin position="497"/>
        <end position="524"/>
    </location>
</feature>
<dbReference type="InterPro" id="IPR013130">
    <property type="entry name" value="Fe3_Rdtase_TM_dom"/>
</dbReference>
<keyword evidence="8 15" id="KW-1133">Transmembrane helix</keyword>
<proteinExistence type="inferred from homology"/>
<evidence type="ECO:0000313" key="17">
    <source>
        <dbReference type="EMBL" id="CED83240.1"/>
    </source>
</evidence>
<dbReference type="InterPro" id="IPR039261">
    <property type="entry name" value="FNR_nucleotide-bd"/>
</dbReference>
<dbReference type="InterPro" id="IPR013112">
    <property type="entry name" value="FAD-bd_8"/>
</dbReference>
<dbReference type="GO" id="GO:0005886">
    <property type="term" value="C:plasma membrane"/>
    <property type="evidence" value="ECO:0007669"/>
    <property type="project" value="UniProtKB-SubCell"/>
</dbReference>
<evidence type="ECO:0000256" key="9">
    <source>
        <dbReference type="ARBA" id="ARBA00023002"/>
    </source>
</evidence>
<dbReference type="InterPro" id="IPR051410">
    <property type="entry name" value="Ferric/Cupric_Reductase"/>
</dbReference>
<feature type="transmembrane region" description="Helical" evidence="15">
    <location>
        <begin position="234"/>
        <end position="257"/>
    </location>
</feature>
<comment type="catalytic activity">
    <reaction evidence="13">
        <text>2 a Fe(II)-siderophore + NADP(+) + H(+) = 2 a Fe(III)-siderophore + NADPH</text>
        <dbReference type="Rhea" id="RHEA:28795"/>
        <dbReference type="Rhea" id="RHEA-COMP:11342"/>
        <dbReference type="Rhea" id="RHEA-COMP:11344"/>
        <dbReference type="ChEBI" id="CHEBI:15378"/>
        <dbReference type="ChEBI" id="CHEBI:29033"/>
        <dbReference type="ChEBI" id="CHEBI:29034"/>
        <dbReference type="ChEBI" id="CHEBI:57783"/>
        <dbReference type="ChEBI" id="CHEBI:58349"/>
        <dbReference type="EC" id="1.16.1.9"/>
    </reaction>
</comment>
<feature type="transmembrane region" description="Helical" evidence="15">
    <location>
        <begin position="345"/>
        <end position="363"/>
    </location>
</feature>
<evidence type="ECO:0000256" key="2">
    <source>
        <dbReference type="ARBA" id="ARBA00006278"/>
    </source>
</evidence>
<dbReference type="Gene3D" id="2.40.30.10">
    <property type="entry name" value="Translation factors"/>
    <property type="match status" value="1"/>
</dbReference>
<feature type="transmembrane region" description="Helical" evidence="15">
    <location>
        <begin position="316"/>
        <end position="333"/>
    </location>
</feature>
<keyword evidence="10" id="KW-0406">Ion transport</keyword>
<comment type="subcellular location">
    <subcellularLocation>
        <location evidence="1">Cell membrane</location>
        <topology evidence="1">Multi-pass membrane protein</topology>
    </subcellularLocation>
</comment>
<dbReference type="Pfam" id="PF08022">
    <property type="entry name" value="FAD_binding_8"/>
    <property type="match status" value="1"/>
</dbReference>
<dbReference type="AlphaFoldDB" id="A0A0F7SRY1"/>
<reference evidence="17" key="1">
    <citation type="submission" date="2014-08" db="EMBL/GenBank/DDBJ databases">
        <authorList>
            <person name="Sharma Rahul"/>
            <person name="Thines Marco"/>
        </authorList>
    </citation>
    <scope>NUCLEOTIDE SEQUENCE</scope>
</reference>
<dbReference type="InterPro" id="IPR017938">
    <property type="entry name" value="Riboflavin_synthase-like_b-brl"/>
</dbReference>
<feature type="compositionally biased region" description="Basic and acidic residues" evidence="14">
    <location>
        <begin position="952"/>
        <end position="967"/>
    </location>
</feature>
<keyword evidence="12" id="KW-0325">Glycoprotein</keyword>
<feature type="region of interest" description="Disordered" evidence="14">
    <location>
        <begin position="912"/>
        <end position="1013"/>
    </location>
</feature>
<sequence length="1224" mass="134912">MATTSNAATIATIVTGGYTPPLATTASVVASAGTAIVSTVLKTTAGTTTRKTSTDTYWAAATATGPASPTVPPRADDHDYVTAYLSIHQLSSPSIRYAYTLYFIFALVLVLLSLGHRFGTGRGTPGAIWRKFSVRRIIIKRTTLSKTSTVTGERPRRKQPFSFPSNGQIVSIFFLFAFTLIFCFIGADYIFPNAHLFDYRTSFVKRATTPTVNLTPSYTIDKAFWTSGARTGSIAFSLFPLSVLFALKSPPFAIFSLKLLTHMFYDTLTLLHKWSGRLVWLVTALHVALWSVQLARDDRNDGSDRKVAQVVWIYDKFIWGAVSFILLSLLTVFSLQPVRKRFYEAFYFAHVTLVPLTLITSALHFPKLYWWPLAAGGLWMAERLWRFIRYGWVNGWWGGLGNNQVKRSKRSKLGSTLLPAEDQDNGNGLAYPDKRSSNHTFGKKDEDYEMTRLGVDTSAGLGVAQDGILTHYELTSPTSPSQDRSFDTIDSVGYDVQQLTHPSDNPNRYSSMIMSSNQSSKNYPHRLSYTQGLLSNVMNDGSDGFLSGDRSEHESLQKSPSHSSLSPHSAPSSNFDNSYSYPPQLHSPPTNRHGPIRAESSFSFNAPPPDSRPIRAPIPAGYALAQVLPSRMIRLTLRLPRPFKWYPGQNVLLQIREISIWQSHPFSIVSVYDADEEQEIVLLVKARKGFTMDLWRETKSRMASGRSTESTSGEGLATYEKRSSYYFTSAATKLSTSKPVFFRALVDGPYGSSARVRWGQHSTVLIVCGGSGVSFGVAILAYVCECIAGRKKHGEKGKGGKGFITRRVRFVWIVREFAEILWVSNLIRKSIDLVPAPELTIDIFVTNYGPVSEKSILFPNDGDAHVDAELAPPRPMFAKGIRSRSNSQDSIASALSIDSNADLGYLSGSSAAAGRGGSGLSDFSPGMSGDHRPDSVLELTNYDESQDEEDNERTAAERHLSLRVKKEGRIRRARSRKRAKSGKPSGFGLGSGLAAPPPLPVGPSAGSIGSGLSEYNHHHYQQQHAPMADPVVTLPAQSYLPFPQHHQQDHQQSLVLDQDTGVGTGSKPYRNKRESFASINTTDDVFRSEGARTPGAETFTDVSYIGAGSGSESTRRLVGGTWDEQRQSFVRVEKEGEDKDQFLDEGDEDDLNVVAEMARPGRPKLEKIIQEEVDCAEGTVVIASCGPSSLNSVVRNISSNLMNPKRAHKRLGHIAEIYTEEYGY</sequence>
<evidence type="ECO:0000256" key="11">
    <source>
        <dbReference type="ARBA" id="ARBA00023136"/>
    </source>
</evidence>
<dbReference type="GO" id="GO:0015677">
    <property type="term" value="P:copper ion import"/>
    <property type="evidence" value="ECO:0007669"/>
    <property type="project" value="TreeGrafter"/>
</dbReference>
<keyword evidence="5" id="KW-1003">Cell membrane</keyword>
<feature type="region of interest" description="Disordered" evidence="14">
    <location>
        <begin position="416"/>
        <end position="443"/>
    </location>
</feature>
<dbReference type="PROSITE" id="PS51384">
    <property type="entry name" value="FAD_FR"/>
    <property type="match status" value="1"/>
</dbReference>
<dbReference type="SUPFAM" id="SSF63380">
    <property type="entry name" value="Riboflavin synthase domain-like"/>
    <property type="match status" value="1"/>
</dbReference>
<keyword evidence="4" id="KW-0813">Transport</keyword>
<protein>
    <recommendedName>
        <fullName evidence="3">ferric-chelate reductase (NADPH)</fullName>
        <ecNumber evidence="3">1.16.1.9</ecNumber>
    </recommendedName>
</protein>
<feature type="compositionally biased region" description="Low complexity" evidence="14">
    <location>
        <begin position="510"/>
        <end position="520"/>
    </location>
</feature>
<keyword evidence="6 15" id="KW-0812">Transmembrane</keyword>
<dbReference type="Pfam" id="PF08030">
    <property type="entry name" value="NAD_binding_6"/>
    <property type="match status" value="1"/>
</dbReference>
<evidence type="ECO:0000259" key="16">
    <source>
        <dbReference type="PROSITE" id="PS51384"/>
    </source>
</evidence>
<dbReference type="InterPro" id="IPR013121">
    <property type="entry name" value="Fe_red_NAD-bd_6"/>
</dbReference>
<evidence type="ECO:0000256" key="7">
    <source>
        <dbReference type="ARBA" id="ARBA00022982"/>
    </source>
</evidence>
<evidence type="ECO:0000256" key="8">
    <source>
        <dbReference type="ARBA" id="ARBA00022989"/>
    </source>
</evidence>
<dbReference type="EMBL" id="LN483142">
    <property type="protein sequence ID" value="CED83240.1"/>
    <property type="molecule type" value="Genomic_DNA"/>
</dbReference>
<evidence type="ECO:0000256" key="5">
    <source>
        <dbReference type="ARBA" id="ARBA00022475"/>
    </source>
</evidence>
<dbReference type="Pfam" id="PF01794">
    <property type="entry name" value="Ferric_reduct"/>
    <property type="match status" value="1"/>
</dbReference>
<feature type="transmembrane region" description="Helical" evidence="15">
    <location>
        <begin position="278"/>
        <end position="296"/>
    </location>
</feature>
<dbReference type="GO" id="GO:0006826">
    <property type="term" value="P:iron ion transport"/>
    <property type="evidence" value="ECO:0007669"/>
    <property type="project" value="TreeGrafter"/>
</dbReference>
<dbReference type="CDD" id="cd06186">
    <property type="entry name" value="NOX_Duox_like_FAD_NADP"/>
    <property type="match status" value="1"/>
</dbReference>
<evidence type="ECO:0000256" key="12">
    <source>
        <dbReference type="ARBA" id="ARBA00023180"/>
    </source>
</evidence>
<evidence type="ECO:0000256" key="15">
    <source>
        <dbReference type="SAM" id="Phobius"/>
    </source>
</evidence>
<evidence type="ECO:0000256" key="10">
    <source>
        <dbReference type="ARBA" id="ARBA00023065"/>
    </source>
</evidence>
<feature type="compositionally biased region" description="Basic and acidic residues" evidence="14">
    <location>
        <begin position="432"/>
        <end position="443"/>
    </location>
</feature>
<feature type="region of interest" description="Disordered" evidence="14">
    <location>
        <begin position="540"/>
        <end position="610"/>
    </location>
</feature>
<keyword evidence="9" id="KW-0560">Oxidoreductase</keyword>
<feature type="compositionally biased region" description="Low complexity" evidence="14">
    <location>
        <begin position="559"/>
        <end position="573"/>
    </location>
</feature>
<dbReference type="PANTHER" id="PTHR32361">
    <property type="entry name" value="FERRIC/CUPRIC REDUCTASE TRANSMEMBRANE COMPONENT"/>
    <property type="match status" value="1"/>
</dbReference>
<dbReference type="SFLD" id="SFLDS00052">
    <property type="entry name" value="Ferric_Reductase_Domain"/>
    <property type="match status" value="2"/>
</dbReference>
<keyword evidence="11 15" id="KW-0472">Membrane</keyword>
<dbReference type="InterPro" id="IPR017927">
    <property type="entry name" value="FAD-bd_FR_type"/>
</dbReference>
<accession>A0A0F7SRY1</accession>
<dbReference type="EC" id="1.16.1.9" evidence="3"/>
<keyword evidence="7" id="KW-0249">Electron transport</keyword>
<feature type="transmembrane region" description="Helical" evidence="15">
    <location>
        <begin position="169"/>
        <end position="191"/>
    </location>
</feature>
<dbReference type="GO" id="GO:0052851">
    <property type="term" value="F:ferric-chelate reductase (NADPH) activity"/>
    <property type="evidence" value="ECO:0007669"/>
    <property type="project" value="UniProtKB-EC"/>
</dbReference>
<evidence type="ECO:0000256" key="14">
    <source>
        <dbReference type="SAM" id="MobiDB-lite"/>
    </source>
</evidence>
<evidence type="ECO:0000256" key="13">
    <source>
        <dbReference type="ARBA" id="ARBA00048483"/>
    </source>
</evidence>
<evidence type="ECO:0000256" key="6">
    <source>
        <dbReference type="ARBA" id="ARBA00022692"/>
    </source>
</evidence>
<feature type="compositionally biased region" description="Polar residues" evidence="14">
    <location>
        <begin position="497"/>
        <end position="509"/>
    </location>
</feature>
<feature type="compositionally biased region" description="Basic residues" evidence="14">
    <location>
        <begin position="968"/>
        <end position="981"/>
    </location>
</feature>
<evidence type="ECO:0000256" key="1">
    <source>
        <dbReference type="ARBA" id="ARBA00004651"/>
    </source>
</evidence>
<organism evidence="17">
    <name type="scientific">Phaffia rhodozyma</name>
    <name type="common">Yeast</name>
    <name type="synonym">Xanthophyllomyces dendrorhous</name>
    <dbReference type="NCBI Taxonomy" id="264483"/>
    <lineage>
        <taxon>Eukaryota</taxon>
        <taxon>Fungi</taxon>
        <taxon>Dikarya</taxon>
        <taxon>Basidiomycota</taxon>
        <taxon>Agaricomycotina</taxon>
        <taxon>Tremellomycetes</taxon>
        <taxon>Cystofilobasidiales</taxon>
        <taxon>Mrakiaceae</taxon>
        <taxon>Phaffia</taxon>
    </lineage>
</organism>
<feature type="domain" description="FAD-binding FR-type" evidence="16">
    <location>
        <begin position="611"/>
        <end position="756"/>
    </location>
</feature>
<name>A0A0F7SRY1_PHARH</name>
<dbReference type="Gene3D" id="3.40.50.80">
    <property type="entry name" value="Nucleotide-binding domain of ferredoxin-NADP reductase (FNR) module"/>
    <property type="match status" value="1"/>
</dbReference>